<evidence type="ECO:0000313" key="2">
    <source>
        <dbReference type="Proteomes" id="UP000315017"/>
    </source>
</evidence>
<dbReference type="Proteomes" id="UP000315017">
    <property type="component" value="Chromosome"/>
</dbReference>
<dbReference type="KEGG" id="aagg:ETAA8_61460"/>
<keyword evidence="2" id="KW-1185">Reference proteome</keyword>
<protein>
    <submittedName>
        <fullName evidence="1">Uncharacterized protein</fullName>
    </submittedName>
</protein>
<dbReference type="InterPro" id="IPR011051">
    <property type="entry name" value="RmlC_Cupin_sf"/>
</dbReference>
<name>A0A517YL99_9BACT</name>
<accession>A0A517YL99</accession>
<organism evidence="1 2">
    <name type="scientific">Anatilimnocola aggregata</name>
    <dbReference type="NCBI Taxonomy" id="2528021"/>
    <lineage>
        <taxon>Bacteria</taxon>
        <taxon>Pseudomonadati</taxon>
        <taxon>Planctomycetota</taxon>
        <taxon>Planctomycetia</taxon>
        <taxon>Pirellulales</taxon>
        <taxon>Pirellulaceae</taxon>
        <taxon>Anatilimnocola</taxon>
    </lineage>
</organism>
<dbReference type="Gene3D" id="2.60.120.10">
    <property type="entry name" value="Jelly Rolls"/>
    <property type="match status" value="1"/>
</dbReference>
<dbReference type="SUPFAM" id="SSF51182">
    <property type="entry name" value="RmlC-like cupins"/>
    <property type="match status" value="1"/>
</dbReference>
<dbReference type="EMBL" id="CP036274">
    <property type="protein sequence ID" value="QDU30993.1"/>
    <property type="molecule type" value="Genomic_DNA"/>
</dbReference>
<dbReference type="InterPro" id="IPR014710">
    <property type="entry name" value="RmlC-like_jellyroll"/>
</dbReference>
<sequence length="250" mass="28345">MSLSRRSFGQHTLGALLTYSLLETLCTRELFAADMKLLANKWMKDLHDLSQDVKGQKLKQTDWQTKVDELFAQVDLADAMKFLDIEKLTENIKYKDQGEVSLRAKFPKVEGLPTSLVFGHQIFALSKGRSVVPHGHNNMATAFLILQGTFQGKHYDRLEDEADHIIIRPTVDAQFGPGGHSTVSDHKDNVHWFQATSDKAFIFNIHVMNVDPNAKNRSGRLYIDPKGEKLSDNRIRAKRLSTSEAYKLYG</sequence>
<evidence type="ECO:0000313" key="1">
    <source>
        <dbReference type="EMBL" id="QDU30993.1"/>
    </source>
</evidence>
<dbReference type="AlphaFoldDB" id="A0A517YL99"/>
<proteinExistence type="predicted"/>
<dbReference type="OrthoDB" id="7432190at2"/>
<gene>
    <name evidence="1" type="ORF">ETAA8_61460</name>
</gene>
<reference evidence="1 2" key="1">
    <citation type="submission" date="2019-02" db="EMBL/GenBank/DDBJ databases">
        <title>Deep-cultivation of Planctomycetes and their phenomic and genomic characterization uncovers novel biology.</title>
        <authorList>
            <person name="Wiegand S."/>
            <person name="Jogler M."/>
            <person name="Boedeker C."/>
            <person name="Pinto D."/>
            <person name="Vollmers J."/>
            <person name="Rivas-Marin E."/>
            <person name="Kohn T."/>
            <person name="Peeters S.H."/>
            <person name="Heuer A."/>
            <person name="Rast P."/>
            <person name="Oberbeckmann S."/>
            <person name="Bunk B."/>
            <person name="Jeske O."/>
            <person name="Meyerdierks A."/>
            <person name="Storesund J.E."/>
            <person name="Kallscheuer N."/>
            <person name="Luecker S."/>
            <person name="Lage O.M."/>
            <person name="Pohl T."/>
            <person name="Merkel B.J."/>
            <person name="Hornburger P."/>
            <person name="Mueller R.-W."/>
            <person name="Bruemmer F."/>
            <person name="Labrenz M."/>
            <person name="Spormann A.M."/>
            <person name="Op den Camp H."/>
            <person name="Overmann J."/>
            <person name="Amann R."/>
            <person name="Jetten M.S.M."/>
            <person name="Mascher T."/>
            <person name="Medema M.H."/>
            <person name="Devos D.P."/>
            <person name="Kaster A.-K."/>
            <person name="Ovreas L."/>
            <person name="Rohde M."/>
            <person name="Galperin M.Y."/>
            <person name="Jogler C."/>
        </authorList>
    </citation>
    <scope>NUCLEOTIDE SEQUENCE [LARGE SCALE GENOMIC DNA]</scope>
    <source>
        <strain evidence="1 2">ETA_A8</strain>
    </source>
</reference>
<dbReference type="RefSeq" id="WP_145097390.1">
    <property type="nucleotide sequence ID" value="NZ_CP036274.1"/>
</dbReference>